<dbReference type="Pfam" id="PF07845">
    <property type="entry name" value="DUF1636"/>
    <property type="match status" value="1"/>
</dbReference>
<evidence type="ECO:0000313" key="2">
    <source>
        <dbReference type="Proteomes" id="UP000325134"/>
    </source>
</evidence>
<keyword evidence="2" id="KW-1185">Reference proteome</keyword>
<gene>
    <name evidence="1" type="ORF">SAMN05444279_12432</name>
</gene>
<dbReference type="EMBL" id="FQVK01000024">
    <property type="protein sequence ID" value="SHF26739.1"/>
    <property type="molecule type" value="Genomic_DNA"/>
</dbReference>
<reference evidence="1 2" key="1">
    <citation type="submission" date="2016-11" db="EMBL/GenBank/DDBJ databases">
        <authorList>
            <person name="Varghese N."/>
            <person name="Submissions S."/>
        </authorList>
    </citation>
    <scope>NUCLEOTIDE SEQUENCE [LARGE SCALE GENOMIC DNA]</scope>
    <source>
        <strain evidence="1 2">DSM 29341</strain>
    </source>
</reference>
<accession>A0A1M5A909</accession>
<organism evidence="1 2">
    <name type="scientific">Ruegeria intermedia</name>
    <dbReference type="NCBI Taxonomy" id="996115"/>
    <lineage>
        <taxon>Bacteria</taxon>
        <taxon>Pseudomonadati</taxon>
        <taxon>Pseudomonadota</taxon>
        <taxon>Alphaproteobacteria</taxon>
        <taxon>Rhodobacterales</taxon>
        <taxon>Roseobacteraceae</taxon>
        <taxon>Ruegeria</taxon>
    </lineage>
</organism>
<dbReference type="InterPro" id="IPR012863">
    <property type="entry name" value="DUF1636"/>
</dbReference>
<sequence length="114" mass="12162">MRVLICSSCARERDLPAERQAVSGALRAAGLDGHVEIAEHACFSGCDEPTVVAMQGKSLASYVFSGIDPVADADDIAATCRTILNSPNGWIEDARPCGRLRLCLRARIPAFQST</sequence>
<proteinExistence type="predicted"/>
<dbReference type="OrthoDB" id="8364077at2"/>
<dbReference type="RefSeq" id="WP_149776907.1">
    <property type="nucleotide sequence ID" value="NZ_FQVK01000024.1"/>
</dbReference>
<dbReference type="AlphaFoldDB" id="A0A1M5A909"/>
<name>A0A1M5A909_9RHOB</name>
<protein>
    <submittedName>
        <fullName evidence="1">Predicted metal-binding protein</fullName>
    </submittedName>
</protein>
<dbReference type="Proteomes" id="UP000325134">
    <property type="component" value="Unassembled WGS sequence"/>
</dbReference>
<evidence type="ECO:0000313" key="1">
    <source>
        <dbReference type="EMBL" id="SHF26739.1"/>
    </source>
</evidence>